<comment type="caution">
    <text evidence="4">The sequence shown here is derived from an EMBL/GenBank/DDBJ whole genome shotgun (WGS) entry which is preliminary data.</text>
</comment>
<name>A0A5D0HTX9_9FLAO</name>
<reference evidence="4 5" key="1">
    <citation type="submission" date="2019-08" db="EMBL/GenBank/DDBJ databases">
        <title>Seonamhaeicola sediminis sp. nov., isolated from marine sediment.</title>
        <authorList>
            <person name="Cao W.R."/>
        </authorList>
    </citation>
    <scope>NUCLEOTIDE SEQUENCE [LARGE SCALE GENOMIC DNA]</scope>
    <source>
        <strain evidence="4 5">B011</strain>
    </source>
</reference>
<organism evidence="4 5">
    <name type="scientific">Seonamhaeicola marinus</name>
    <dbReference type="NCBI Taxonomy" id="1912246"/>
    <lineage>
        <taxon>Bacteria</taxon>
        <taxon>Pseudomonadati</taxon>
        <taxon>Bacteroidota</taxon>
        <taxon>Flavobacteriia</taxon>
        <taxon>Flavobacteriales</taxon>
        <taxon>Flavobacteriaceae</taxon>
    </lineage>
</organism>
<evidence type="ECO:0000256" key="3">
    <source>
        <dbReference type="PROSITE-ProRule" id="PRU00339"/>
    </source>
</evidence>
<dbReference type="SUPFAM" id="SSF48452">
    <property type="entry name" value="TPR-like"/>
    <property type="match status" value="1"/>
</dbReference>
<dbReference type="InterPro" id="IPR011990">
    <property type="entry name" value="TPR-like_helical_dom_sf"/>
</dbReference>
<feature type="repeat" description="TPR" evidence="3">
    <location>
        <begin position="65"/>
        <end position="98"/>
    </location>
</feature>
<keyword evidence="1" id="KW-0677">Repeat</keyword>
<dbReference type="PANTHER" id="PTHR44858:SF1">
    <property type="entry name" value="UDP-N-ACETYLGLUCOSAMINE--PEPTIDE N-ACETYLGLUCOSAMINYLTRANSFERASE SPINDLY-RELATED"/>
    <property type="match status" value="1"/>
</dbReference>
<evidence type="ECO:0000313" key="4">
    <source>
        <dbReference type="EMBL" id="TYA74360.1"/>
    </source>
</evidence>
<feature type="repeat" description="TPR" evidence="3">
    <location>
        <begin position="31"/>
        <end position="64"/>
    </location>
</feature>
<dbReference type="OrthoDB" id="1290858at2"/>
<dbReference type="SMART" id="SM00028">
    <property type="entry name" value="TPR"/>
    <property type="match status" value="4"/>
</dbReference>
<keyword evidence="2 3" id="KW-0802">TPR repeat</keyword>
<dbReference type="PANTHER" id="PTHR44858">
    <property type="entry name" value="TETRATRICOPEPTIDE REPEAT PROTEIN 6"/>
    <property type="match status" value="1"/>
</dbReference>
<evidence type="ECO:0000256" key="1">
    <source>
        <dbReference type="ARBA" id="ARBA00022737"/>
    </source>
</evidence>
<protein>
    <submittedName>
        <fullName evidence="4">Tetratricopeptide repeat protein</fullName>
    </submittedName>
</protein>
<dbReference type="InterPro" id="IPR050498">
    <property type="entry name" value="Ycf3"/>
</dbReference>
<dbReference type="Pfam" id="PF13181">
    <property type="entry name" value="TPR_8"/>
    <property type="match status" value="2"/>
</dbReference>
<dbReference type="AlphaFoldDB" id="A0A5D0HTX9"/>
<keyword evidence="5" id="KW-1185">Reference proteome</keyword>
<sequence>MISMKRARLENRIIYMLLTFTICFSCNLKTAEDYYDIAFDLEEKGEYEKAIPFLDKAIEKKPRFRPALINRGADKSEIGDYKGAIKDYQKIIAFDPKNTLVLMNIGNNYKRLKQYNKSIYFYTKALQTKGAIKSDSTYLVINSPNEWDKDSDYFVRKYKIEFERGISYVYSKKYELAIKDLEQPIKYNYETPDALSWIGESYYHLKDTLNARKFLTQASKYGLIDAKELLEKMLNE</sequence>
<dbReference type="InterPro" id="IPR019734">
    <property type="entry name" value="TPR_rpt"/>
</dbReference>
<dbReference type="EMBL" id="VSDQ01000679">
    <property type="protein sequence ID" value="TYA74360.1"/>
    <property type="molecule type" value="Genomic_DNA"/>
</dbReference>
<gene>
    <name evidence="4" type="ORF">FUA24_13630</name>
</gene>
<evidence type="ECO:0000256" key="2">
    <source>
        <dbReference type="ARBA" id="ARBA00022803"/>
    </source>
</evidence>
<dbReference type="PROSITE" id="PS50005">
    <property type="entry name" value="TPR"/>
    <property type="match status" value="2"/>
</dbReference>
<proteinExistence type="predicted"/>
<dbReference type="Gene3D" id="1.25.40.10">
    <property type="entry name" value="Tetratricopeptide repeat domain"/>
    <property type="match status" value="2"/>
</dbReference>
<dbReference type="Pfam" id="PF13432">
    <property type="entry name" value="TPR_16"/>
    <property type="match status" value="1"/>
</dbReference>
<evidence type="ECO:0000313" key="5">
    <source>
        <dbReference type="Proteomes" id="UP000323930"/>
    </source>
</evidence>
<accession>A0A5D0HTX9</accession>
<dbReference type="Proteomes" id="UP000323930">
    <property type="component" value="Unassembled WGS sequence"/>
</dbReference>